<dbReference type="PANTHER" id="PTHR12999">
    <property type="entry name" value="ZINC FINGER RAN-BINDING DOMAIN-CONTAINING PROTEIN 2 ZRANB2-RELATED"/>
    <property type="match status" value="1"/>
</dbReference>
<evidence type="ECO:0000313" key="6">
    <source>
        <dbReference type="EMBL" id="CAK9264733.1"/>
    </source>
</evidence>
<dbReference type="SMART" id="SM00547">
    <property type="entry name" value="ZnF_RBZ"/>
    <property type="match status" value="3"/>
</dbReference>
<dbReference type="Proteomes" id="UP001497444">
    <property type="component" value="Chromosome 17"/>
</dbReference>
<gene>
    <name evidence="6" type="ORF">CSSPJE1EN1_LOCUS10211</name>
</gene>
<name>A0ABP0WG52_9BRYO</name>
<feature type="compositionally biased region" description="Basic and acidic residues" evidence="4">
    <location>
        <begin position="21"/>
        <end position="30"/>
    </location>
</feature>
<accession>A0ABP0WG52</accession>
<evidence type="ECO:0000256" key="4">
    <source>
        <dbReference type="SAM" id="MobiDB-lite"/>
    </source>
</evidence>
<evidence type="ECO:0000313" key="7">
    <source>
        <dbReference type="Proteomes" id="UP001497444"/>
    </source>
</evidence>
<dbReference type="PANTHER" id="PTHR12999:SF24">
    <property type="entry name" value="RANBP2-TYPE DOMAIN-CONTAINING PROTEIN"/>
    <property type="match status" value="1"/>
</dbReference>
<feature type="region of interest" description="Disordered" evidence="4">
    <location>
        <begin position="223"/>
        <end position="247"/>
    </location>
</feature>
<evidence type="ECO:0000256" key="2">
    <source>
        <dbReference type="ARBA" id="ARBA00022771"/>
    </source>
</evidence>
<feature type="domain" description="RanBP2-type" evidence="5">
    <location>
        <begin position="250"/>
        <end position="276"/>
    </location>
</feature>
<proteinExistence type="predicted"/>
<feature type="domain" description="RanBP2-type" evidence="5">
    <location>
        <begin position="194"/>
        <end position="220"/>
    </location>
</feature>
<dbReference type="EMBL" id="OZ020112">
    <property type="protein sequence ID" value="CAK9264733.1"/>
    <property type="molecule type" value="Genomic_DNA"/>
</dbReference>
<dbReference type="InterPro" id="IPR036443">
    <property type="entry name" value="Znf_RanBP2_sf"/>
</dbReference>
<protein>
    <recommendedName>
        <fullName evidence="5">RanBP2-type domain-containing protein</fullName>
    </recommendedName>
</protein>
<dbReference type="Pfam" id="PF00641">
    <property type="entry name" value="Zn_ribbon_RanBP"/>
    <property type="match status" value="3"/>
</dbReference>
<sequence>MLNLSLCGQTDVRGGGGPKRARTDGARGGEGDWTCPQCGNVNFAFRSTCNMRKCATPKPAESTQKGAAGVMGPTMYEQAPTPMYMGGPGAPPPLSLGLPSSYQPSMIIPQPAAVTVPYDYTASINNPISYNPRPSTYAPPASQKCLLTCNIGVMLMAGPIYGGTPVLDGYGMNMNMSMNMGIGPPVWPDGFSEGDWVCPNCGNTNFAFRSTCNMRKCGASKPTEQARYGSGPPAPARAPPPVSQGPPPDGSWTCDACGNVNYPFRSKCNRRNCGADKPTEAKPAANTTSPPPAISQVCRVFVYESLYVKVKVLDQTFMLCCEYWWQLMVAIFCSCTLASNLPSMSAVCRLVASEGGSEVQSFQSSQSYIVVAGAYPSSVKVWGQELVEAGLCHVHPYVVCCSFWSHLIGRLQGQPYLALMLVDILTDLFFFGHVSNSLLSRMPQDEPEGHCLE</sequence>
<organism evidence="6 7">
    <name type="scientific">Sphagnum jensenii</name>
    <dbReference type="NCBI Taxonomy" id="128206"/>
    <lineage>
        <taxon>Eukaryota</taxon>
        <taxon>Viridiplantae</taxon>
        <taxon>Streptophyta</taxon>
        <taxon>Embryophyta</taxon>
        <taxon>Bryophyta</taxon>
        <taxon>Sphagnophytina</taxon>
        <taxon>Sphagnopsida</taxon>
        <taxon>Sphagnales</taxon>
        <taxon>Sphagnaceae</taxon>
        <taxon>Sphagnum</taxon>
    </lineage>
</organism>
<feature type="domain" description="RanBP2-type" evidence="5">
    <location>
        <begin position="31"/>
        <end position="57"/>
    </location>
</feature>
<evidence type="ECO:0000256" key="3">
    <source>
        <dbReference type="ARBA" id="ARBA00022833"/>
    </source>
</evidence>
<keyword evidence="2" id="KW-0863">Zinc-finger</keyword>
<feature type="region of interest" description="Disordered" evidence="4">
    <location>
        <begin position="1"/>
        <end position="32"/>
    </location>
</feature>
<keyword evidence="1" id="KW-0479">Metal-binding</keyword>
<dbReference type="SUPFAM" id="SSF90209">
    <property type="entry name" value="Ran binding protein zinc finger-like"/>
    <property type="match status" value="3"/>
</dbReference>
<dbReference type="InterPro" id="IPR001876">
    <property type="entry name" value="Znf_RanBP2"/>
</dbReference>
<dbReference type="Gene3D" id="4.10.1060.10">
    <property type="entry name" value="Zinc finger, RanBP2-type"/>
    <property type="match status" value="3"/>
</dbReference>
<keyword evidence="7" id="KW-1185">Reference proteome</keyword>
<keyword evidence="3" id="KW-0862">Zinc</keyword>
<evidence type="ECO:0000259" key="5">
    <source>
        <dbReference type="SMART" id="SM00547"/>
    </source>
</evidence>
<evidence type="ECO:0000256" key="1">
    <source>
        <dbReference type="ARBA" id="ARBA00022723"/>
    </source>
</evidence>
<feature type="compositionally biased region" description="Pro residues" evidence="4">
    <location>
        <begin position="232"/>
        <end position="247"/>
    </location>
</feature>
<reference evidence="6" key="1">
    <citation type="submission" date="2024-02" db="EMBL/GenBank/DDBJ databases">
        <authorList>
            <consortium name="ELIXIR-Norway"/>
            <consortium name="Elixir Norway"/>
        </authorList>
    </citation>
    <scope>NUCLEOTIDE SEQUENCE</scope>
</reference>